<dbReference type="PANTHER" id="PTHR31284">
    <property type="entry name" value="ACID PHOSPHATASE-LIKE PROTEIN"/>
    <property type="match status" value="1"/>
</dbReference>
<reference evidence="4" key="1">
    <citation type="journal article" date="2014" name="Int. J. Syst. Evol. Microbiol.">
        <title>Complete genome sequence of Corynebacterium casei LMG S-19264T (=DSM 44701T), isolated from a smear-ripened cheese.</title>
        <authorList>
            <consortium name="US DOE Joint Genome Institute (JGI-PGF)"/>
            <person name="Walter F."/>
            <person name="Albersmeier A."/>
            <person name="Kalinowski J."/>
            <person name="Ruckert C."/>
        </authorList>
    </citation>
    <scope>NUCLEOTIDE SEQUENCE</scope>
    <source>
        <strain evidence="4">CGMCC 4.7110</strain>
    </source>
</reference>
<evidence type="ECO:0000313" key="5">
    <source>
        <dbReference type="Proteomes" id="UP000653411"/>
    </source>
</evidence>
<feature type="region of interest" description="Disordered" evidence="3">
    <location>
        <begin position="1"/>
        <end position="20"/>
    </location>
</feature>
<dbReference type="InterPro" id="IPR023214">
    <property type="entry name" value="HAD_sf"/>
</dbReference>
<dbReference type="PANTHER" id="PTHR31284:SF10">
    <property type="entry name" value="ACID PHOSPHATASE-LIKE PROTEIN"/>
    <property type="match status" value="1"/>
</dbReference>
<gene>
    <name evidence="4" type="ORF">GCM10011578_006470</name>
</gene>
<dbReference type="InterPro" id="IPR014403">
    <property type="entry name" value="APS1/VSP"/>
</dbReference>
<dbReference type="Gene3D" id="3.40.50.1000">
    <property type="entry name" value="HAD superfamily/HAD-like"/>
    <property type="match status" value="1"/>
</dbReference>
<sequence>MRYRSGNGSRAHPGDARRTPDMHKSLRLAAIATVCAVAGGALYGAGAATAGQSTANSTHEPYNIGLLVKDIDTYYGTAADANGVYQASPTSPYAKDLARIDADAKRYIDRAARKAHRHGKKPAVVFDIDDTLLLSLDYEKRYNYTYNSTTWADYVNKADRPGVFGSAELVQYAQSEGVEVFYNSGLSEAQRTAAVENLKKIGADVNLDAAHMFLKDKANPPSYLSSCATAGTWNCTTVQYKSGTRKHIEQDLGYDVVANFGDQYSDLDGGYADRTYKLPNPTYFVS</sequence>
<evidence type="ECO:0000256" key="3">
    <source>
        <dbReference type="SAM" id="MobiDB-lite"/>
    </source>
</evidence>
<keyword evidence="1" id="KW-0732">Signal</keyword>
<dbReference type="PIRSF" id="PIRSF002674">
    <property type="entry name" value="VSP"/>
    <property type="match status" value="1"/>
</dbReference>
<proteinExistence type="predicted"/>
<dbReference type="InterPro" id="IPR036412">
    <property type="entry name" value="HAD-like_sf"/>
</dbReference>
<name>A0A917X8V4_9ACTN</name>
<dbReference type="EMBL" id="BMML01000001">
    <property type="protein sequence ID" value="GGM89506.1"/>
    <property type="molecule type" value="Genomic_DNA"/>
</dbReference>
<evidence type="ECO:0000256" key="2">
    <source>
        <dbReference type="ARBA" id="ARBA00023180"/>
    </source>
</evidence>
<keyword evidence="2" id="KW-0325">Glycoprotein</keyword>
<dbReference type="Proteomes" id="UP000653411">
    <property type="component" value="Unassembled WGS sequence"/>
</dbReference>
<dbReference type="InterPro" id="IPR005519">
    <property type="entry name" value="Acid_phosphat_B-like"/>
</dbReference>
<dbReference type="AlphaFoldDB" id="A0A917X8V4"/>
<comment type="caution">
    <text evidence="4">The sequence shown here is derived from an EMBL/GenBank/DDBJ whole genome shotgun (WGS) entry which is preliminary data.</text>
</comment>
<accession>A0A917X8V4</accession>
<keyword evidence="5" id="KW-1185">Reference proteome</keyword>
<dbReference type="Pfam" id="PF03767">
    <property type="entry name" value="Acid_phosphat_B"/>
    <property type="match status" value="1"/>
</dbReference>
<evidence type="ECO:0000256" key="1">
    <source>
        <dbReference type="ARBA" id="ARBA00022729"/>
    </source>
</evidence>
<evidence type="ECO:0008006" key="6">
    <source>
        <dbReference type="Google" id="ProtNLM"/>
    </source>
</evidence>
<dbReference type="SUPFAM" id="SSF56784">
    <property type="entry name" value="HAD-like"/>
    <property type="match status" value="1"/>
</dbReference>
<reference evidence="4" key="2">
    <citation type="submission" date="2020-09" db="EMBL/GenBank/DDBJ databases">
        <authorList>
            <person name="Sun Q."/>
            <person name="Zhou Y."/>
        </authorList>
    </citation>
    <scope>NUCLEOTIDE SEQUENCE</scope>
    <source>
        <strain evidence="4">CGMCC 4.7110</strain>
    </source>
</reference>
<evidence type="ECO:0000313" key="4">
    <source>
        <dbReference type="EMBL" id="GGM89506.1"/>
    </source>
</evidence>
<protein>
    <recommendedName>
        <fullName evidence="6">Secreted acid phosphatase</fullName>
    </recommendedName>
</protein>
<organism evidence="4 5">
    <name type="scientific">Streptomyces fuscichromogenes</name>
    <dbReference type="NCBI Taxonomy" id="1324013"/>
    <lineage>
        <taxon>Bacteria</taxon>
        <taxon>Bacillati</taxon>
        <taxon>Actinomycetota</taxon>
        <taxon>Actinomycetes</taxon>
        <taxon>Kitasatosporales</taxon>
        <taxon>Streptomycetaceae</taxon>
        <taxon>Streptomyces</taxon>
    </lineage>
</organism>